<feature type="domain" description="Glycosyltransferase 2-like" evidence="1">
    <location>
        <begin position="10"/>
        <end position="172"/>
    </location>
</feature>
<proteinExistence type="predicted"/>
<accession>A0A1Y6EJ86</accession>
<gene>
    <name evidence="2" type="ORF">SAMN06297468_0498</name>
</gene>
<keyword evidence="3" id="KW-1185">Reference proteome</keyword>
<dbReference type="SUPFAM" id="SSF53448">
    <property type="entry name" value="Nucleotide-diphospho-sugar transferases"/>
    <property type="match status" value="1"/>
</dbReference>
<evidence type="ECO:0000313" key="3">
    <source>
        <dbReference type="Proteomes" id="UP000194420"/>
    </source>
</evidence>
<dbReference type="InterPro" id="IPR001173">
    <property type="entry name" value="Glyco_trans_2-like"/>
</dbReference>
<sequence length="316" mass="35192">MVQSNPKLTLAMPVYNGTNYIRDALDSILAQTFTDFELIVCDNASDDETCAVVEEYAAKDDRIRLIRNPRNLGASANYNLGYEHGRGEYLKWCAHDDTLSPNNLEACIEVLDARPDVALAFASTRGITGSGRITRPTGEETPSLEDSDPALRFRQAIELSGTCFPIFGVFRRANLDRSTLHRPYYGSDRGVIAEHAIMGKFVRVEDAIFYNREHEQRSINIDDKVQRSLWQTGKKSRGAAAEHLNLTKHLFEIASRHGDIVSPWRLYGHLLGRSLKPIQLGRYGLELANMISPAAAGAAKNLFVRPARSQQASEAV</sequence>
<dbReference type="PANTHER" id="PTHR43685:SF2">
    <property type="entry name" value="GLYCOSYLTRANSFERASE 2-LIKE DOMAIN-CONTAINING PROTEIN"/>
    <property type="match status" value="1"/>
</dbReference>
<name>A0A1Y6EJ86_9SPHN</name>
<evidence type="ECO:0000313" key="2">
    <source>
        <dbReference type="EMBL" id="SMQ61020.1"/>
    </source>
</evidence>
<keyword evidence="2" id="KW-0808">Transferase</keyword>
<dbReference type="Proteomes" id="UP000194420">
    <property type="component" value="Unassembled WGS sequence"/>
</dbReference>
<dbReference type="GO" id="GO:0016740">
    <property type="term" value="F:transferase activity"/>
    <property type="evidence" value="ECO:0007669"/>
    <property type="project" value="UniProtKB-KW"/>
</dbReference>
<protein>
    <submittedName>
        <fullName evidence="2">Glycosyltransferase involved in cell wall bisynthesis</fullName>
    </submittedName>
</protein>
<organism evidence="2 3">
    <name type="scientific">Altererythrobacter xiamenensis</name>
    <dbReference type="NCBI Taxonomy" id="1316679"/>
    <lineage>
        <taxon>Bacteria</taxon>
        <taxon>Pseudomonadati</taxon>
        <taxon>Pseudomonadota</taxon>
        <taxon>Alphaproteobacteria</taxon>
        <taxon>Sphingomonadales</taxon>
        <taxon>Erythrobacteraceae</taxon>
        <taxon>Altererythrobacter</taxon>
    </lineage>
</organism>
<dbReference type="InterPro" id="IPR050834">
    <property type="entry name" value="Glycosyltransf_2"/>
</dbReference>
<dbReference type="InterPro" id="IPR029044">
    <property type="entry name" value="Nucleotide-diphossugar_trans"/>
</dbReference>
<dbReference type="PANTHER" id="PTHR43685">
    <property type="entry name" value="GLYCOSYLTRANSFERASE"/>
    <property type="match status" value="1"/>
</dbReference>
<dbReference type="AlphaFoldDB" id="A0A1Y6EJ86"/>
<dbReference type="EMBL" id="FXWG01000001">
    <property type="protein sequence ID" value="SMQ61020.1"/>
    <property type="molecule type" value="Genomic_DNA"/>
</dbReference>
<evidence type="ECO:0000259" key="1">
    <source>
        <dbReference type="Pfam" id="PF00535"/>
    </source>
</evidence>
<reference evidence="3" key="1">
    <citation type="submission" date="2017-04" db="EMBL/GenBank/DDBJ databases">
        <authorList>
            <person name="Varghese N."/>
            <person name="Submissions S."/>
        </authorList>
    </citation>
    <scope>NUCLEOTIDE SEQUENCE [LARGE SCALE GENOMIC DNA]</scope>
</reference>
<dbReference type="Pfam" id="PF00535">
    <property type="entry name" value="Glycos_transf_2"/>
    <property type="match status" value="1"/>
</dbReference>
<dbReference type="Gene3D" id="3.90.550.10">
    <property type="entry name" value="Spore Coat Polysaccharide Biosynthesis Protein SpsA, Chain A"/>
    <property type="match status" value="1"/>
</dbReference>
<dbReference type="CDD" id="cd00761">
    <property type="entry name" value="Glyco_tranf_GTA_type"/>
    <property type="match status" value="1"/>
</dbReference>